<keyword evidence="6" id="KW-1185">Reference proteome</keyword>
<dbReference type="InterPro" id="IPR050251">
    <property type="entry name" value="HpcH-HpaI_aldolase"/>
</dbReference>
<proteinExistence type="inferred from homology"/>
<dbReference type="Pfam" id="PF03328">
    <property type="entry name" value="HpcH_HpaI"/>
    <property type="match status" value="1"/>
</dbReference>
<dbReference type="InterPro" id="IPR015813">
    <property type="entry name" value="Pyrv/PenolPyrv_kinase-like_dom"/>
</dbReference>
<dbReference type="RefSeq" id="WP_264842868.1">
    <property type="nucleotide sequence ID" value="NZ_AP025628.1"/>
</dbReference>
<evidence type="ECO:0000259" key="4">
    <source>
        <dbReference type="Pfam" id="PF03328"/>
    </source>
</evidence>
<dbReference type="Gene3D" id="3.20.20.60">
    <property type="entry name" value="Phosphoenolpyruvate-binding domains"/>
    <property type="match status" value="1"/>
</dbReference>
<dbReference type="Proteomes" id="UP001163687">
    <property type="component" value="Chromosome"/>
</dbReference>
<keyword evidence="2" id="KW-0479">Metal-binding</keyword>
<dbReference type="SUPFAM" id="SSF51621">
    <property type="entry name" value="Phosphoenolpyruvate/pyruvate domain"/>
    <property type="match status" value="1"/>
</dbReference>
<sequence>METNRVKRQLQVGTPSIGTWLTVPSPFVAETLAAAGFDWLTVDMEHSPFDWHTAALMFMAVRSQGGVPLVRIPWNTGENIKRALDYGAWGIVVPMVNSREEAEAAVAGAKYPPQGIRSVGGARHALSFAAKPAEYFARANDEILVVLQIEHIRAVENVDAIVSVPGVDAVFIGPNDLAASMGLPPGYERDEPQVVQAIRHVRERAAAHGVAAGIHCSDGAAVARRVEEGFRLLALGSDGRLLTQAAVEQLRRARREPV</sequence>
<dbReference type="InterPro" id="IPR005000">
    <property type="entry name" value="Aldolase/citrate-lyase_domain"/>
</dbReference>
<accession>A0AA35CR48</accession>
<protein>
    <submittedName>
        <fullName evidence="5">2,4-dihydroxyhept-2-ene-1,7-dioic acid aldolase</fullName>
    </submittedName>
</protein>
<dbReference type="InterPro" id="IPR040442">
    <property type="entry name" value="Pyrv_kinase-like_dom_sf"/>
</dbReference>
<keyword evidence="3" id="KW-0456">Lyase</keyword>
<name>A0AA35CR48_9FIRM</name>
<evidence type="ECO:0000256" key="2">
    <source>
        <dbReference type="ARBA" id="ARBA00022723"/>
    </source>
</evidence>
<organism evidence="5 6">
    <name type="scientific">Caldinitratiruptor microaerophilus</name>
    <dbReference type="NCBI Taxonomy" id="671077"/>
    <lineage>
        <taxon>Bacteria</taxon>
        <taxon>Bacillati</taxon>
        <taxon>Bacillota</taxon>
        <taxon>Clostridia</taxon>
        <taxon>Eubacteriales</taxon>
        <taxon>Symbiobacteriaceae</taxon>
        <taxon>Caldinitratiruptor</taxon>
    </lineage>
</organism>
<dbReference type="AlphaFoldDB" id="A0AA35CR48"/>
<dbReference type="GO" id="GO:0016832">
    <property type="term" value="F:aldehyde-lyase activity"/>
    <property type="evidence" value="ECO:0007669"/>
    <property type="project" value="TreeGrafter"/>
</dbReference>
<reference evidence="5" key="1">
    <citation type="submission" date="2022-03" db="EMBL/GenBank/DDBJ databases">
        <title>Complete genome sequence of Caldinitratiruptor microaerophilus.</title>
        <authorList>
            <person name="Mukaiyama R."/>
            <person name="Nishiyama T."/>
            <person name="Ueda K."/>
        </authorList>
    </citation>
    <scope>NUCLEOTIDE SEQUENCE</scope>
    <source>
        <strain evidence="5">JCM 16183</strain>
    </source>
</reference>
<dbReference type="KEGG" id="cmic:caldi_33650"/>
<comment type="similarity">
    <text evidence="1">Belongs to the HpcH/HpaI aldolase family.</text>
</comment>
<dbReference type="PANTHER" id="PTHR30502">
    <property type="entry name" value="2-KETO-3-DEOXY-L-RHAMNONATE ALDOLASE"/>
    <property type="match status" value="1"/>
</dbReference>
<evidence type="ECO:0000313" key="6">
    <source>
        <dbReference type="Proteomes" id="UP001163687"/>
    </source>
</evidence>
<feature type="domain" description="HpcH/HpaI aldolase/citrate lyase" evidence="4">
    <location>
        <begin position="17"/>
        <end position="244"/>
    </location>
</feature>
<dbReference type="GO" id="GO:0005737">
    <property type="term" value="C:cytoplasm"/>
    <property type="evidence" value="ECO:0007669"/>
    <property type="project" value="TreeGrafter"/>
</dbReference>
<evidence type="ECO:0000256" key="1">
    <source>
        <dbReference type="ARBA" id="ARBA00005568"/>
    </source>
</evidence>
<dbReference type="GO" id="GO:0046872">
    <property type="term" value="F:metal ion binding"/>
    <property type="evidence" value="ECO:0007669"/>
    <property type="project" value="UniProtKB-KW"/>
</dbReference>
<gene>
    <name evidence="5" type="primary">hpcH</name>
    <name evidence="5" type="ORF">caldi_33650</name>
</gene>
<evidence type="ECO:0000313" key="5">
    <source>
        <dbReference type="EMBL" id="BDG62275.1"/>
    </source>
</evidence>
<dbReference type="EMBL" id="AP025628">
    <property type="protein sequence ID" value="BDG62275.1"/>
    <property type="molecule type" value="Genomic_DNA"/>
</dbReference>
<evidence type="ECO:0000256" key="3">
    <source>
        <dbReference type="ARBA" id="ARBA00023239"/>
    </source>
</evidence>
<dbReference type="PANTHER" id="PTHR30502:SF0">
    <property type="entry name" value="PHOSPHOENOLPYRUVATE CARBOXYLASE FAMILY PROTEIN"/>
    <property type="match status" value="1"/>
</dbReference>